<dbReference type="RefSeq" id="WP_194046076.1">
    <property type="nucleotide sequence ID" value="NZ_JADEXF010000632.1"/>
</dbReference>
<proteinExistence type="predicted"/>
<dbReference type="Proteomes" id="UP000647836">
    <property type="component" value="Unassembled WGS sequence"/>
</dbReference>
<keyword evidence="2" id="KW-1185">Reference proteome</keyword>
<evidence type="ECO:0000313" key="1">
    <source>
        <dbReference type="EMBL" id="MBE9106769.1"/>
    </source>
</evidence>
<organism evidence="1 2">
    <name type="scientific">Nostoc cf. edaphicum LEGE 07299</name>
    <dbReference type="NCBI Taxonomy" id="2777974"/>
    <lineage>
        <taxon>Bacteria</taxon>
        <taxon>Bacillati</taxon>
        <taxon>Cyanobacteriota</taxon>
        <taxon>Cyanophyceae</taxon>
        <taxon>Nostocales</taxon>
        <taxon>Nostocaceae</taxon>
        <taxon>Nostoc</taxon>
    </lineage>
</organism>
<protein>
    <submittedName>
        <fullName evidence="1">Uncharacterized protein</fullName>
    </submittedName>
</protein>
<evidence type="ECO:0000313" key="2">
    <source>
        <dbReference type="Proteomes" id="UP000647836"/>
    </source>
</evidence>
<gene>
    <name evidence="1" type="ORF">IQ229_18080</name>
</gene>
<comment type="caution">
    <text evidence="1">The sequence shown here is derived from an EMBL/GenBank/DDBJ whole genome shotgun (WGS) entry which is preliminary data.</text>
</comment>
<dbReference type="EMBL" id="JADEXF010000632">
    <property type="protein sequence ID" value="MBE9106769.1"/>
    <property type="molecule type" value="Genomic_DNA"/>
</dbReference>
<sequence>MSYESIVCLYSWKIALAIALINLPLPALSENKQLNNYQPQILQTEISDRLKPVI</sequence>
<accession>A0ABR9U286</accession>
<name>A0ABR9U286_9NOSO</name>
<reference evidence="1 2" key="1">
    <citation type="submission" date="2020-10" db="EMBL/GenBank/DDBJ databases">
        <authorList>
            <person name="Castelo-Branco R."/>
            <person name="Eusebio N."/>
            <person name="Adriana R."/>
            <person name="Vieira A."/>
            <person name="Brugerolle De Fraissinette N."/>
            <person name="Rezende De Castro R."/>
            <person name="Schneider M.P."/>
            <person name="Vasconcelos V."/>
            <person name="Leao P.N."/>
        </authorList>
    </citation>
    <scope>NUCLEOTIDE SEQUENCE [LARGE SCALE GENOMIC DNA]</scope>
    <source>
        <strain evidence="1 2">LEGE 07299</strain>
    </source>
</reference>